<protein>
    <submittedName>
        <fullName evidence="1">(northern house mosquito) hypothetical protein</fullName>
    </submittedName>
</protein>
<name>A0A8D8CRF7_CULPI</name>
<evidence type="ECO:0000313" key="1">
    <source>
        <dbReference type="EMBL" id="CAG6498407.1"/>
    </source>
</evidence>
<dbReference type="EMBL" id="HBUE01135361">
    <property type="protein sequence ID" value="CAG6498407.1"/>
    <property type="molecule type" value="Transcribed_RNA"/>
</dbReference>
<reference evidence="1" key="1">
    <citation type="submission" date="2021-05" db="EMBL/GenBank/DDBJ databases">
        <authorList>
            <person name="Alioto T."/>
            <person name="Alioto T."/>
            <person name="Gomez Garrido J."/>
        </authorList>
    </citation>
    <scope>NUCLEOTIDE SEQUENCE</scope>
</reference>
<proteinExistence type="predicted"/>
<organism evidence="1">
    <name type="scientific">Culex pipiens</name>
    <name type="common">House mosquito</name>
    <dbReference type="NCBI Taxonomy" id="7175"/>
    <lineage>
        <taxon>Eukaryota</taxon>
        <taxon>Metazoa</taxon>
        <taxon>Ecdysozoa</taxon>
        <taxon>Arthropoda</taxon>
        <taxon>Hexapoda</taxon>
        <taxon>Insecta</taxon>
        <taxon>Pterygota</taxon>
        <taxon>Neoptera</taxon>
        <taxon>Endopterygota</taxon>
        <taxon>Diptera</taxon>
        <taxon>Nematocera</taxon>
        <taxon>Culicoidea</taxon>
        <taxon>Culicidae</taxon>
        <taxon>Culicinae</taxon>
        <taxon>Culicini</taxon>
        <taxon>Culex</taxon>
        <taxon>Culex</taxon>
    </lineage>
</organism>
<dbReference type="AlphaFoldDB" id="A0A8D8CRF7"/>
<sequence length="121" mass="12348">MAAIRAGRCYDSIGGVSPRSSVAGSSTWCWSCSVEPVSTAAVGRSCSSPPPGCSHPQSCQLGIAGLRCTTPPSITDLAVGPLVLSSPATAATMLYGMKHSFYSWSTSNKQVVAATAKVVHS</sequence>
<accession>A0A8D8CRF7</accession>